<dbReference type="InterPro" id="IPR023991">
    <property type="entry name" value="Bacteriocin_IIb_lactobn/cerein"/>
</dbReference>
<dbReference type="EMBL" id="JBHUJD010000001">
    <property type="protein sequence ID" value="MFD2308953.1"/>
    <property type="molecule type" value="Genomic_DNA"/>
</dbReference>
<comment type="caution">
    <text evidence="1">The sequence shown here is derived from an EMBL/GenBank/DDBJ whole genome shotgun (WGS) entry which is preliminary data.</text>
</comment>
<reference evidence="2" key="1">
    <citation type="journal article" date="2019" name="Int. J. Syst. Evol. Microbiol.">
        <title>The Global Catalogue of Microorganisms (GCM) 10K type strain sequencing project: providing services to taxonomists for standard genome sequencing and annotation.</title>
        <authorList>
            <consortium name="The Broad Institute Genomics Platform"/>
            <consortium name="The Broad Institute Genome Sequencing Center for Infectious Disease"/>
            <person name="Wu L."/>
            <person name="Ma J."/>
        </authorList>
    </citation>
    <scope>NUCLEOTIDE SEQUENCE [LARGE SCALE GENOMIC DNA]</scope>
    <source>
        <strain evidence="2">KCTC 12848</strain>
    </source>
</reference>
<evidence type="ECO:0000313" key="1">
    <source>
        <dbReference type="EMBL" id="MFD2308953.1"/>
    </source>
</evidence>
<accession>A0ABW5E7C1</accession>
<keyword evidence="2" id="KW-1185">Reference proteome</keyword>
<sequence>MKELTTQEVEQVNAGVWNYVAGAAAGIGGSYVYDSIGGKAGIDSFMSGFSSAQGAGAGYRSLYQR</sequence>
<organism evidence="1 2">
    <name type="scientific">Microbulbifer halophilus</name>
    <dbReference type="NCBI Taxonomy" id="453963"/>
    <lineage>
        <taxon>Bacteria</taxon>
        <taxon>Pseudomonadati</taxon>
        <taxon>Pseudomonadota</taxon>
        <taxon>Gammaproteobacteria</taxon>
        <taxon>Cellvibrionales</taxon>
        <taxon>Microbulbiferaceae</taxon>
        <taxon>Microbulbifer</taxon>
    </lineage>
</organism>
<dbReference type="RefSeq" id="WP_265721853.1">
    <property type="nucleotide sequence ID" value="NZ_JAPIVK010000015.1"/>
</dbReference>
<dbReference type="NCBIfam" id="TIGR03949">
    <property type="entry name" value="bact_IIb_cerein"/>
    <property type="match status" value="1"/>
</dbReference>
<proteinExistence type="predicted"/>
<protein>
    <submittedName>
        <fullName evidence="1">Class IIb bacteriocin, lactobin A/cerein 7B family</fullName>
    </submittedName>
</protein>
<name>A0ABW5E7C1_9GAMM</name>
<gene>
    <name evidence="1" type="ORF">ACFSKX_00860</name>
</gene>
<dbReference type="Proteomes" id="UP001597425">
    <property type="component" value="Unassembled WGS sequence"/>
</dbReference>
<evidence type="ECO:0000313" key="2">
    <source>
        <dbReference type="Proteomes" id="UP001597425"/>
    </source>
</evidence>